<evidence type="ECO:0000256" key="1">
    <source>
        <dbReference type="ARBA" id="ARBA00001936"/>
    </source>
</evidence>
<dbReference type="GO" id="GO:0000329">
    <property type="term" value="C:fungal-type vacuole membrane"/>
    <property type="evidence" value="ECO:0007669"/>
    <property type="project" value="TreeGrafter"/>
</dbReference>
<evidence type="ECO:0000256" key="6">
    <source>
        <dbReference type="ARBA" id="ARBA00022692"/>
    </source>
</evidence>
<reference evidence="18" key="1">
    <citation type="submission" date="2021-07" db="EMBL/GenBank/DDBJ databases">
        <authorList>
            <person name="Branca A.L. A."/>
        </authorList>
    </citation>
    <scope>NUCLEOTIDE SEQUENCE</scope>
</reference>
<dbReference type="PANTHER" id="PTHR46140">
    <property type="entry name" value="VACUOLAR TRANSPORTER CHAPERONE 1-RELATED"/>
    <property type="match status" value="1"/>
</dbReference>
<organism evidence="18 19">
    <name type="scientific">Penicillium egyptiacum</name>
    <dbReference type="NCBI Taxonomy" id="1303716"/>
    <lineage>
        <taxon>Eukaryota</taxon>
        <taxon>Fungi</taxon>
        <taxon>Dikarya</taxon>
        <taxon>Ascomycota</taxon>
        <taxon>Pezizomycotina</taxon>
        <taxon>Eurotiomycetes</taxon>
        <taxon>Eurotiomycetidae</taxon>
        <taxon>Eurotiales</taxon>
        <taxon>Aspergillaceae</taxon>
        <taxon>Penicillium</taxon>
    </lineage>
</organism>
<dbReference type="OrthoDB" id="6493944at2759"/>
<dbReference type="InterPro" id="IPR018966">
    <property type="entry name" value="VTC_domain"/>
</dbReference>
<dbReference type="FunFam" id="3.20.100.30:FF:000001">
    <property type="entry name" value="Vacuolar transporter chaperone 4"/>
    <property type="match status" value="1"/>
</dbReference>
<evidence type="ECO:0000259" key="17">
    <source>
        <dbReference type="PROSITE" id="PS51382"/>
    </source>
</evidence>
<comment type="catalytic activity">
    <reaction evidence="9">
        <text>[phosphate](n) + ATP = [phosphate](n+1) + ADP</text>
        <dbReference type="Rhea" id="RHEA:19573"/>
        <dbReference type="Rhea" id="RHEA-COMP:9859"/>
        <dbReference type="Rhea" id="RHEA-COMP:14280"/>
        <dbReference type="ChEBI" id="CHEBI:16838"/>
        <dbReference type="ChEBI" id="CHEBI:30616"/>
        <dbReference type="ChEBI" id="CHEBI:456216"/>
        <dbReference type="EC" id="2.7.4.1"/>
    </reaction>
    <physiologicalReaction direction="left-to-right" evidence="9">
        <dbReference type="Rhea" id="RHEA:19574"/>
    </physiologicalReaction>
</comment>
<dbReference type="InterPro" id="IPR051572">
    <property type="entry name" value="VTC_Complex_Subunit"/>
</dbReference>
<feature type="transmembrane region" description="Helical" evidence="16">
    <location>
        <begin position="755"/>
        <end position="774"/>
    </location>
</feature>
<dbReference type="Gene3D" id="3.20.100.30">
    <property type="entry name" value="VTC, catalytic tunnel domain"/>
    <property type="match status" value="1"/>
</dbReference>
<evidence type="ECO:0000256" key="15">
    <source>
        <dbReference type="SAM" id="MobiDB-lite"/>
    </source>
</evidence>
<evidence type="ECO:0000256" key="3">
    <source>
        <dbReference type="ARBA" id="ARBA00012960"/>
    </source>
</evidence>
<comment type="similarity">
    <text evidence="10">Belongs to the VTC4 family.</text>
</comment>
<dbReference type="InterPro" id="IPR042267">
    <property type="entry name" value="VTC_sf"/>
</dbReference>
<dbReference type="Pfam" id="PF02656">
    <property type="entry name" value="DUF202"/>
    <property type="match status" value="1"/>
</dbReference>
<dbReference type="CDD" id="cd07751">
    <property type="entry name" value="PolyPPase_VTC4_like"/>
    <property type="match status" value="1"/>
</dbReference>
<feature type="transmembrane region" description="Helical" evidence="16">
    <location>
        <begin position="686"/>
        <end position="704"/>
    </location>
</feature>
<evidence type="ECO:0000256" key="12">
    <source>
        <dbReference type="ARBA" id="ARBA00075894"/>
    </source>
</evidence>
<gene>
    <name evidence="18" type="ORF">PEGY_LOCUS3448</name>
</gene>
<evidence type="ECO:0000256" key="5">
    <source>
        <dbReference type="ARBA" id="ARBA00022679"/>
    </source>
</evidence>
<comment type="subcellular location">
    <subcellularLocation>
        <location evidence="2">Vacuole membrane</location>
        <topology evidence="2">Multi-pass membrane protein</topology>
    </subcellularLocation>
</comment>
<evidence type="ECO:0000313" key="19">
    <source>
        <dbReference type="Proteomes" id="UP001154252"/>
    </source>
</evidence>
<evidence type="ECO:0000256" key="2">
    <source>
        <dbReference type="ARBA" id="ARBA00004128"/>
    </source>
</evidence>
<keyword evidence="4" id="KW-0926">Vacuole</keyword>
<comment type="cofactor">
    <cofactor evidence="1">
        <name>Mn(2+)</name>
        <dbReference type="ChEBI" id="CHEBI:29035"/>
    </cofactor>
</comment>
<evidence type="ECO:0000256" key="8">
    <source>
        <dbReference type="ARBA" id="ARBA00023136"/>
    </source>
</evidence>
<protein>
    <recommendedName>
        <fullName evidence="11">Vacuolar transporter chaperone complex subunit 4</fullName>
        <ecNumber evidence="3">2.7.4.1</ecNumber>
    </recommendedName>
    <alternativeName>
        <fullName evidence="13">Polyphosphate kinase</fullName>
    </alternativeName>
    <alternativeName>
        <fullName evidence="12">SPX-dependent polyphosphate polymerase VTC subunit 4</fullName>
    </alternativeName>
    <alternativeName>
        <fullName evidence="14">Vacuolar membrane polyphosphate polymerase catalytic subunit</fullName>
    </alternativeName>
</protein>
<dbReference type="CDD" id="cd14480">
    <property type="entry name" value="SPX_VTC2_like"/>
    <property type="match status" value="1"/>
</dbReference>
<feature type="region of interest" description="Disordered" evidence="15">
    <location>
        <begin position="518"/>
        <end position="564"/>
    </location>
</feature>
<evidence type="ECO:0000256" key="4">
    <source>
        <dbReference type="ARBA" id="ARBA00022554"/>
    </source>
</evidence>
<dbReference type="GO" id="GO:0016237">
    <property type="term" value="P:microautophagy"/>
    <property type="evidence" value="ECO:0007669"/>
    <property type="project" value="TreeGrafter"/>
</dbReference>
<dbReference type="AlphaFoldDB" id="A0A9W4KD02"/>
<dbReference type="GO" id="GO:0006799">
    <property type="term" value="P:polyphosphate biosynthetic process"/>
    <property type="evidence" value="ECO:0007669"/>
    <property type="project" value="UniProtKB-ARBA"/>
</dbReference>
<evidence type="ECO:0000256" key="16">
    <source>
        <dbReference type="SAM" id="Phobius"/>
    </source>
</evidence>
<evidence type="ECO:0000256" key="10">
    <source>
        <dbReference type="ARBA" id="ARBA00061390"/>
    </source>
</evidence>
<keyword evidence="5" id="KW-0808">Transferase</keyword>
<evidence type="ECO:0000256" key="14">
    <source>
        <dbReference type="ARBA" id="ARBA00081313"/>
    </source>
</evidence>
<evidence type="ECO:0000256" key="7">
    <source>
        <dbReference type="ARBA" id="ARBA00022989"/>
    </source>
</evidence>
<proteinExistence type="inferred from homology"/>
<comment type="caution">
    <text evidence="18">The sequence shown here is derived from an EMBL/GenBank/DDBJ whole genome shotgun (WGS) entry which is preliminary data.</text>
</comment>
<dbReference type="PANTHER" id="PTHR46140:SF1">
    <property type="entry name" value="VACUOLAR TRANSPORTER CHAPERONE COMPLEX SUBUNIT 4-RELATED"/>
    <property type="match status" value="1"/>
</dbReference>
<dbReference type="GO" id="GO:0033254">
    <property type="term" value="C:vacuolar transporter chaperone complex"/>
    <property type="evidence" value="ECO:0007669"/>
    <property type="project" value="TreeGrafter"/>
</dbReference>
<evidence type="ECO:0000313" key="18">
    <source>
        <dbReference type="EMBL" id="CAG8893269.1"/>
    </source>
</evidence>
<dbReference type="InterPro" id="IPR003807">
    <property type="entry name" value="DUF202"/>
</dbReference>
<dbReference type="GO" id="GO:0007034">
    <property type="term" value="P:vacuolar transport"/>
    <property type="evidence" value="ECO:0007669"/>
    <property type="project" value="TreeGrafter"/>
</dbReference>
<evidence type="ECO:0000256" key="13">
    <source>
        <dbReference type="ARBA" id="ARBA00080494"/>
    </source>
</evidence>
<keyword evidence="19" id="KW-1185">Reference proteome</keyword>
<evidence type="ECO:0000256" key="11">
    <source>
        <dbReference type="ARBA" id="ARBA00067464"/>
    </source>
</evidence>
<evidence type="ECO:0000256" key="9">
    <source>
        <dbReference type="ARBA" id="ARBA00050204"/>
    </source>
</evidence>
<feature type="transmembrane region" description="Helical" evidence="16">
    <location>
        <begin position="710"/>
        <end position="735"/>
    </location>
</feature>
<keyword evidence="7 16" id="KW-1133">Transmembrane helix</keyword>
<keyword evidence="8 16" id="KW-0472">Membrane</keyword>
<accession>A0A9W4KD02</accession>
<feature type="compositionally biased region" description="Acidic residues" evidence="15">
    <location>
        <begin position="529"/>
        <end position="538"/>
    </location>
</feature>
<feature type="domain" description="SPX" evidence="17">
    <location>
        <begin position="1"/>
        <end position="169"/>
    </location>
</feature>
<dbReference type="EMBL" id="CAJVRC010000846">
    <property type="protein sequence ID" value="CAG8893269.1"/>
    <property type="molecule type" value="Genomic_DNA"/>
</dbReference>
<name>A0A9W4KD02_9EURO</name>
<keyword evidence="6 16" id="KW-0812">Transmembrane</keyword>
<dbReference type="Pfam" id="PF09359">
    <property type="entry name" value="VTC"/>
    <property type="match status" value="1"/>
</dbReference>
<dbReference type="EC" id="2.7.4.1" evidence="3"/>
<dbReference type="Proteomes" id="UP001154252">
    <property type="component" value="Unassembled WGS sequence"/>
</dbReference>
<dbReference type="GO" id="GO:0008976">
    <property type="term" value="F:polyphosphate kinase activity"/>
    <property type="evidence" value="ECO:0007669"/>
    <property type="project" value="UniProtKB-EC"/>
</dbReference>
<sequence>MRFGEYLRSSMIKEFYPYYIAYDELKKALKTDFVDEPTSDNTKPARKEWTEDDETHFVSLLESELEKVFLFQKRKSEEIVARIQESELEVEDVVSRLDNSTDSHRQSARASRPPPTDADFLMLEQVLSDIIADVHDLAKFTQLNYTGFQKILKKHDKETQWYLKPVFATRLKAKPFFKDNYDAFVVKLSKLYDLVRTKGHPVKGDSSAGGTQQNFVRQTTKYWVHRDNITELKLVILKHLPVLVFNASKEFEEKDTAISSIYYDNTDTWELYQGRLKKTEGAEAIRLRWYGGMESDQIFVERKTHREDWTGEKSVKARFVLKEKHVNAYLEGRMTVEQIFDKMRKEGKRSPAEIDDLEQLAREIQYRVITRRLVPVTRTFYHRTAFQLPGDARVRISLDTELTMIREDNMDGRQRCGKNWRRMDIGVDFPFSQLPPEDIDRFPYAVLEVKLQTQAGQEPPQWIRDLTASHLVEAVPKFSKFIHGTATMFPTRIDLLPFWFPQMGVDIRKPATRQFGIHRPLASTSISANDEDSDDDETPGTQESPLDGHAEHQNGLFETNGNELDIEERVAAQPLPGDEDYPLYDSDDESVYSDELEEARRIGGTYYAQKLAKHYLSRTGHAVAQGLMAIVPRPRPTSLPPPEQRGIAVLSNHRRTLQQFQAPPGKRIFVPVRVEPKVYFAAERTFLSWLEFSIILGGIAATLLNFGTEFATLVSSWAFTILAAGALVYSLFLYIWRVDKIRKRRDVKRVYYERWGPTVVSIGLVVIILVNFVLRVRAGGFMAAPGSEGEPRHGGHGEL</sequence>
<dbReference type="InterPro" id="IPR004331">
    <property type="entry name" value="SPX_dom"/>
</dbReference>
<dbReference type="PROSITE" id="PS51382">
    <property type="entry name" value="SPX"/>
    <property type="match status" value="1"/>
</dbReference>
<dbReference type="GO" id="GO:0042144">
    <property type="term" value="P:vacuole fusion, non-autophagic"/>
    <property type="evidence" value="ECO:0007669"/>
    <property type="project" value="TreeGrafter"/>
</dbReference>